<dbReference type="SUPFAM" id="SSF101874">
    <property type="entry name" value="YceI-like"/>
    <property type="match status" value="1"/>
</dbReference>
<accession>A0A6M4IR91</accession>
<dbReference type="Pfam" id="PF04264">
    <property type="entry name" value="YceI"/>
    <property type="match status" value="1"/>
</dbReference>
<sequence>MQWILDPAHSQIQFSVKHMGISTVRGTFQQFSGTIEEEGGVVKAVNVDIDVASLNTGSDQRDGHLKSADFFDVESNPKASFALTTFERSGDDVVSSGNLTIRGVTKPITLKGDIGGPAKDPWGNQKVSAVLETKISRKEWGLVWNVALEAGGVLVSDDVKLHIDVQAQAAPDAVAAGVAEDVAAV</sequence>
<gene>
    <name evidence="2" type="ORF">HKW67_14615</name>
</gene>
<protein>
    <submittedName>
        <fullName evidence="2">YceI family protein</fullName>
    </submittedName>
</protein>
<keyword evidence="3" id="KW-1185">Reference proteome</keyword>
<dbReference type="SMART" id="SM00867">
    <property type="entry name" value="YceI"/>
    <property type="match status" value="1"/>
</dbReference>
<dbReference type="InterPro" id="IPR036761">
    <property type="entry name" value="TTHA0802/YceI-like_sf"/>
</dbReference>
<name>A0A6M4IR91_9BACT</name>
<dbReference type="PANTHER" id="PTHR34406:SF1">
    <property type="entry name" value="PROTEIN YCEI"/>
    <property type="match status" value="1"/>
</dbReference>
<dbReference type="Proteomes" id="UP000500938">
    <property type="component" value="Chromosome"/>
</dbReference>
<dbReference type="RefSeq" id="WP_171226088.1">
    <property type="nucleotide sequence ID" value="NZ_CP053085.1"/>
</dbReference>
<dbReference type="Gene3D" id="2.40.128.110">
    <property type="entry name" value="Lipid/polyisoprenoid-binding, YceI-like"/>
    <property type="match status" value="1"/>
</dbReference>
<proteinExistence type="predicted"/>
<organism evidence="2 3">
    <name type="scientific">Gemmatimonas groenlandica</name>
    <dbReference type="NCBI Taxonomy" id="2732249"/>
    <lineage>
        <taxon>Bacteria</taxon>
        <taxon>Pseudomonadati</taxon>
        <taxon>Gemmatimonadota</taxon>
        <taxon>Gemmatimonadia</taxon>
        <taxon>Gemmatimonadales</taxon>
        <taxon>Gemmatimonadaceae</taxon>
        <taxon>Gemmatimonas</taxon>
    </lineage>
</organism>
<evidence type="ECO:0000313" key="2">
    <source>
        <dbReference type="EMBL" id="QJR36655.1"/>
    </source>
</evidence>
<dbReference type="InterPro" id="IPR007372">
    <property type="entry name" value="Lipid/polyisoprenoid-bd_YceI"/>
</dbReference>
<evidence type="ECO:0000259" key="1">
    <source>
        <dbReference type="SMART" id="SM00867"/>
    </source>
</evidence>
<dbReference type="KEGG" id="ggr:HKW67_14615"/>
<dbReference type="PANTHER" id="PTHR34406">
    <property type="entry name" value="PROTEIN YCEI"/>
    <property type="match status" value="1"/>
</dbReference>
<dbReference type="AlphaFoldDB" id="A0A6M4IR91"/>
<feature type="domain" description="Lipid/polyisoprenoid-binding YceI-like" evidence="1">
    <location>
        <begin position="2"/>
        <end position="168"/>
    </location>
</feature>
<evidence type="ECO:0000313" key="3">
    <source>
        <dbReference type="Proteomes" id="UP000500938"/>
    </source>
</evidence>
<dbReference type="EMBL" id="CP053085">
    <property type="protein sequence ID" value="QJR36655.1"/>
    <property type="molecule type" value="Genomic_DNA"/>
</dbReference>
<reference evidence="2 3" key="1">
    <citation type="submission" date="2020-05" db="EMBL/GenBank/DDBJ databases">
        <title>Complete genome sequence of Gemmatimonas greenlandica TET16.</title>
        <authorList>
            <person name="Zeng Y."/>
        </authorList>
    </citation>
    <scope>NUCLEOTIDE SEQUENCE [LARGE SCALE GENOMIC DNA]</scope>
    <source>
        <strain evidence="2 3">TET16</strain>
    </source>
</reference>